<evidence type="ECO:0000256" key="1">
    <source>
        <dbReference type="SAM" id="MobiDB-lite"/>
    </source>
</evidence>
<dbReference type="EMBL" id="JAOPHQ010003128">
    <property type="protein sequence ID" value="KAK0144579.1"/>
    <property type="molecule type" value="Genomic_DNA"/>
</dbReference>
<dbReference type="PANTHER" id="PTHR10773:SF19">
    <property type="match status" value="1"/>
</dbReference>
<dbReference type="PANTHER" id="PTHR10773">
    <property type="entry name" value="DNA-DIRECTED RNA POLYMERASES I, II, AND III SUBUNIT RPABC2"/>
    <property type="match status" value="1"/>
</dbReference>
<comment type="caution">
    <text evidence="2">The sequence shown here is derived from an EMBL/GenBank/DDBJ whole genome shotgun (WGS) entry which is preliminary data.</text>
</comment>
<dbReference type="AlphaFoldDB" id="A0AA47MR23"/>
<keyword evidence="3" id="KW-1185">Reference proteome</keyword>
<accession>A0AA47MR23</accession>
<evidence type="ECO:0000313" key="3">
    <source>
        <dbReference type="Proteomes" id="UP001174136"/>
    </source>
</evidence>
<reference evidence="2" key="1">
    <citation type="journal article" date="2023" name="Front. Mar. Sci.">
        <title>A new Merluccius polli reference genome to investigate the effects of global change in West African waters.</title>
        <authorList>
            <person name="Mateo J.L."/>
            <person name="Blanco-Fernandez C."/>
            <person name="Garcia-Vazquez E."/>
            <person name="Machado-Schiaffino G."/>
        </authorList>
    </citation>
    <scope>NUCLEOTIDE SEQUENCE</scope>
    <source>
        <strain evidence="2">C29</strain>
        <tissue evidence="2">Fin</tissue>
    </source>
</reference>
<protein>
    <submittedName>
        <fullName evidence="2">Uncharacterized protein</fullName>
    </submittedName>
</protein>
<organism evidence="2 3">
    <name type="scientific">Merluccius polli</name>
    <name type="common">Benguela hake</name>
    <name type="synonym">Merluccius cadenati</name>
    <dbReference type="NCBI Taxonomy" id="89951"/>
    <lineage>
        <taxon>Eukaryota</taxon>
        <taxon>Metazoa</taxon>
        <taxon>Chordata</taxon>
        <taxon>Craniata</taxon>
        <taxon>Vertebrata</taxon>
        <taxon>Euteleostomi</taxon>
        <taxon>Actinopterygii</taxon>
        <taxon>Neopterygii</taxon>
        <taxon>Teleostei</taxon>
        <taxon>Neoteleostei</taxon>
        <taxon>Acanthomorphata</taxon>
        <taxon>Zeiogadaria</taxon>
        <taxon>Gadariae</taxon>
        <taxon>Gadiformes</taxon>
        <taxon>Gadoidei</taxon>
        <taxon>Merlucciidae</taxon>
        <taxon>Merluccius</taxon>
    </lineage>
</organism>
<gene>
    <name evidence="2" type="ORF">N1851_017032</name>
</gene>
<dbReference type="Proteomes" id="UP001174136">
    <property type="component" value="Unassembled WGS sequence"/>
</dbReference>
<proteinExistence type="predicted"/>
<name>A0AA47MR23_MERPO</name>
<feature type="region of interest" description="Disordered" evidence="1">
    <location>
        <begin position="70"/>
        <end position="156"/>
    </location>
</feature>
<evidence type="ECO:0000313" key="2">
    <source>
        <dbReference type="EMBL" id="KAK0144579.1"/>
    </source>
</evidence>
<sequence>MVQGAGPVRLRSGTVLDFGVAGCAGPGEAASLRGGIGPNTVGECRNIPDIDEMCEMVNVRYDRVLEENVRVSNEEEDSVESDGANTAANEDSLESDNDKHSESASDDSLEHDPENDLENTPVNEDAVDVPVDRGRSRKRANPDAWKGNIQKRRRMRGQSYLGRKKNEFINKEQRKMEGRCLAESCQKSSKLHCTEIDEGKREEIFKYFWGKLDWKERKIYVKSLVEVSDVKRCRTEAVQSRRSASLCCFLCVDGRRLRVCQRMFLSTLGIKQWSFLKWVGRREESPEKTARVRVRTEEWDFLKSFLLKLPKVPSHYCRSSSSKMYLEPLFKSINHLHSQYKQTCAANGIQPLSRQVFSNTFKELNLSLFHPKKDQCDTCCAFKAGNIEAAVWEEHCVKKDEARAEKDRDKQLANNTTLVACMDLQGLLLCPKLQASALYYKMKLGVHNFTIYNMASHEATHYLWHEGEGGVSANEFASCIVDYLETHPTYTEFILWSDGCGYQNRNLVLSNALLKFATERKKQVTQKYLQRGHTQMEYDSVHSVIERKLRNRDVHVPAEYAAVIRGARSSPKPYELKYVDYSFFKDFSKVKICKSIRPGSKVGDPTVHDLRAVRYNVDGSMEFKLLHSDNWQPFTSPSLRKACVSVAPLYTSPQKIKALKFKHLQELKHVLPKDFHPFYDALDHE</sequence>
<feature type="compositionally biased region" description="Basic and acidic residues" evidence="1">
    <location>
        <begin position="96"/>
        <end position="114"/>
    </location>
</feature>